<evidence type="ECO:0000259" key="3">
    <source>
        <dbReference type="Pfam" id="PF20152"/>
    </source>
</evidence>
<feature type="compositionally biased region" description="Pro residues" evidence="1">
    <location>
        <begin position="353"/>
        <end position="365"/>
    </location>
</feature>
<dbReference type="Pfam" id="PF20152">
    <property type="entry name" value="DUF6534"/>
    <property type="match status" value="1"/>
</dbReference>
<dbReference type="Proteomes" id="UP000297245">
    <property type="component" value="Unassembled WGS sequence"/>
</dbReference>
<keyword evidence="5" id="KW-1185">Reference proteome</keyword>
<feature type="region of interest" description="Disordered" evidence="1">
    <location>
        <begin position="444"/>
        <end position="489"/>
    </location>
</feature>
<feature type="compositionally biased region" description="Polar residues" evidence="1">
    <location>
        <begin position="306"/>
        <end position="321"/>
    </location>
</feature>
<accession>A0A4S8LEX5</accession>
<proteinExistence type="predicted"/>
<name>A0A4S8LEX5_DENBC</name>
<protein>
    <recommendedName>
        <fullName evidence="3">DUF6534 domain-containing protein</fullName>
    </recommendedName>
</protein>
<dbReference type="AlphaFoldDB" id="A0A4S8LEX5"/>
<evidence type="ECO:0000313" key="4">
    <source>
        <dbReference type="EMBL" id="THU87008.1"/>
    </source>
</evidence>
<reference evidence="4 5" key="1">
    <citation type="journal article" date="2019" name="Nat. Ecol. Evol.">
        <title>Megaphylogeny resolves global patterns of mushroom evolution.</title>
        <authorList>
            <person name="Varga T."/>
            <person name="Krizsan K."/>
            <person name="Foldi C."/>
            <person name="Dima B."/>
            <person name="Sanchez-Garcia M."/>
            <person name="Sanchez-Ramirez S."/>
            <person name="Szollosi G.J."/>
            <person name="Szarkandi J.G."/>
            <person name="Papp V."/>
            <person name="Albert L."/>
            <person name="Andreopoulos W."/>
            <person name="Angelini C."/>
            <person name="Antonin V."/>
            <person name="Barry K.W."/>
            <person name="Bougher N.L."/>
            <person name="Buchanan P."/>
            <person name="Buyck B."/>
            <person name="Bense V."/>
            <person name="Catcheside P."/>
            <person name="Chovatia M."/>
            <person name="Cooper J."/>
            <person name="Damon W."/>
            <person name="Desjardin D."/>
            <person name="Finy P."/>
            <person name="Geml J."/>
            <person name="Haridas S."/>
            <person name="Hughes K."/>
            <person name="Justo A."/>
            <person name="Karasinski D."/>
            <person name="Kautmanova I."/>
            <person name="Kiss B."/>
            <person name="Kocsube S."/>
            <person name="Kotiranta H."/>
            <person name="LaButti K.M."/>
            <person name="Lechner B.E."/>
            <person name="Liimatainen K."/>
            <person name="Lipzen A."/>
            <person name="Lukacs Z."/>
            <person name="Mihaltcheva S."/>
            <person name="Morgado L.N."/>
            <person name="Niskanen T."/>
            <person name="Noordeloos M.E."/>
            <person name="Ohm R.A."/>
            <person name="Ortiz-Santana B."/>
            <person name="Ovrebo C."/>
            <person name="Racz N."/>
            <person name="Riley R."/>
            <person name="Savchenko A."/>
            <person name="Shiryaev A."/>
            <person name="Soop K."/>
            <person name="Spirin V."/>
            <person name="Szebenyi C."/>
            <person name="Tomsovsky M."/>
            <person name="Tulloss R.E."/>
            <person name="Uehling J."/>
            <person name="Grigoriev I.V."/>
            <person name="Vagvolgyi C."/>
            <person name="Papp T."/>
            <person name="Martin F.M."/>
            <person name="Miettinen O."/>
            <person name="Hibbett D.S."/>
            <person name="Nagy L.G."/>
        </authorList>
    </citation>
    <scope>NUCLEOTIDE SEQUENCE [LARGE SCALE GENOMIC DNA]</scope>
    <source>
        <strain evidence="4 5">CBS 962.96</strain>
    </source>
</reference>
<feature type="compositionally biased region" description="Polar residues" evidence="1">
    <location>
        <begin position="450"/>
        <end position="474"/>
    </location>
</feature>
<keyword evidence="2" id="KW-0472">Membrane</keyword>
<feature type="compositionally biased region" description="Polar residues" evidence="1">
    <location>
        <begin position="380"/>
        <end position="395"/>
    </location>
</feature>
<feature type="transmembrane region" description="Helical" evidence="2">
    <location>
        <begin position="167"/>
        <end position="187"/>
    </location>
</feature>
<evidence type="ECO:0000256" key="2">
    <source>
        <dbReference type="SAM" id="Phobius"/>
    </source>
</evidence>
<keyword evidence="2" id="KW-0812">Transmembrane</keyword>
<evidence type="ECO:0000313" key="5">
    <source>
        <dbReference type="Proteomes" id="UP000297245"/>
    </source>
</evidence>
<feature type="region of interest" description="Disordered" evidence="1">
    <location>
        <begin position="304"/>
        <end position="401"/>
    </location>
</feature>
<sequence>MSSATSTFSLDDVFGGLEVTQNIAAILLGFLTVQTYTYFQNFSRDALGIKIVAILIWALEVVSYNLGSRLIYLFTVTDWGNPAALASPISANLLSSVLFVCATNLTLVKLFYIFRIYTLSHRRLWLTACLLLSASVVVVWYAGWMFLGVQIQHKLNTLDKYYWLFKLELGFGLMMEIVLATVVAYYLRQTKFPAVEGSMMLASFIVRWATYTGAITVIVSVVNITKFASDPNIFLLIGLVSILSKVYSNCLIASLNGRGELQNFSEMRSENASISHRGPNVIDKSRNLLGNFFDVLAKGVRAPGQAQEQQEIPLHNSNLQSGGRRHQTENAIRTSSLATTSIVGPGPVSIRSFPPPPALPQPSSPSPSNSILEMPIDSDTPLTPNRRSDLPNTLPLTRRESISTNYTAMDSVPSYRSQPAPHSSIGQVIDSGSSPFGITEVPRQEYHPSVSPQTEQIQSLGRWPTNSSMRTYTTLPGYKSPTVGSELGG</sequence>
<gene>
    <name evidence="4" type="ORF">K435DRAFT_970086</name>
</gene>
<feature type="transmembrane region" description="Helical" evidence="2">
    <location>
        <begin position="124"/>
        <end position="147"/>
    </location>
</feature>
<feature type="transmembrane region" description="Helical" evidence="2">
    <location>
        <begin position="51"/>
        <end position="73"/>
    </location>
</feature>
<feature type="compositionally biased region" description="Polar residues" evidence="1">
    <location>
        <begin position="329"/>
        <end position="342"/>
    </location>
</feature>
<feature type="transmembrane region" description="Helical" evidence="2">
    <location>
        <begin position="20"/>
        <end position="39"/>
    </location>
</feature>
<keyword evidence="2" id="KW-1133">Transmembrane helix</keyword>
<feature type="transmembrane region" description="Helical" evidence="2">
    <location>
        <begin position="233"/>
        <end position="255"/>
    </location>
</feature>
<feature type="transmembrane region" description="Helical" evidence="2">
    <location>
        <begin position="199"/>
        <end position="221"/>
    </location>
</feature>
<dbReference type="PANTHER" id="PTHR40465">
    <property type="entry name" value="CHROMOSOME 1, WHOLE GENOME SHOTGUN SEQUENCE"/>
    <property type="match status" value="1"/>
</dbReference>
<dbReference type="EMBL" id="ML179468">
    <property type="protein sequence ID" value="THU87008.1"/>
    <property type="molecule type" value="Genomic_DNA"/>
</dbReference>
<organism evidence="4 5">
    <name type="scientific">Dendrothele bispora (strain CBS 962.96)</name>
    <dbReference type="NCBI Taxonomy" id="1314807"/>
    <lineage>
        <taxon>Eukaryota</taxon>
        <taxon>Fungi</taxon>
        <taxon>Dikarya</taxon>
        <taxon>Basidiomycota</taxon>
        <taxon>Agaricomycotina</taxon>
        <taxon>Agaricomycetes</taxon>
        <taxon>Agaricomycetidae</taxon>
        <taxon>Agaricales</taxon>
        <taxon>Agaricales incertae sedis</taxon>
        <taxon>Dendrothele</taxon>
    </lineage>
</organism>
<feature type="domain" description="DUF6534" evidence="3">
    <location>
        <begin position="174"/>
        <end position="258"/>
    </location>
</feature>
<dbReference type="InterPro" id="IPR045339">
    <property type="entry name" value="DUF6534"/>
</dbReference>
<evidence type="ECO:0000256" key="1">
    <source>
        <dbReference type="SAM" id="MobiDB-lite"/>
    </source>
</evidence>
<dbReference type="PANTHER" id="PTHR40465:SF1">
    <property type="entry name" value="DUF6534 DOMAIN-CONTAINING PROTEIN"/>
    <property type="match status" value="1"/>
</dbReference>
<feature type="transmembrane region" description="Helical" evidence="2">
    <location>
        <begin position="93"/>
        <end position="112"/>
    </location>
</feature>
<dbReference type="OrthoDB" id="2535105at2759"/>